<keyword evidence="5" id="KW-1185">Reference proteome</keyword>
<dbReference type="Pfam" id="PF00291">
    <property type="entry name" value="PALP"/>
    <property type="match status" value="1"/>
</dbReference>
<evidence type="ECO:0000313" key="5">
    <source>
        <dbReference type="Proteomes" id="UP001254257"/>
    </source>
</evidence>
<dbReference type="EC" id="4.3.1.15" evidence="4"/>
<evidence type="ECO:0000256" key="1">
    <source>
        <dbReference type="ARBA" id="ARBA00001933"/>
    </source>
</evidence>
<evidence type="ECO:0000259" key="3">
    <source>
        <dbReference type="Pfam" id="PF00291"/>
    </source>
</evidence>
<comment type="cofactor">
    <cofactor evidence="1">
        <name>pyridoxal 5'-phosphate</name>
        <dbReference type="ChEBI" id="CHEBI:597326"/>
    </cofactor>
</comment>
<dbReference type="EMBL" id="JAWDID010000006">
    <property type="protein sequence ID" value="MDU0339478.1"/>
    <property type="molecule type" value="Genomic_DNA"/>
</dbReference>
<dbReference type="SUPFAM" id="SSF53686">
    <property type="entry name" value="Tryptophan synthase beta subunit-like PLP-dependent enzymes"/>
    <property type="match status" value="1"/>
</dbReference>
<feature type="domain" description="Tryptophan synthase beta chain-like PALP" evidence="3">
    <location>
        <begin position="49"/>
        <end position="341"/>
    </location>
</feature>
<dbReference type="PANTHER" id="PTHR42937:SF1">
    <property type="entry name" value="DIAMINOPROPIONATE AMMONIA-LYASE"/>
    <property type="match status" value="1"/>
</dbReference>
<keyword evidence="4" id="KW-0456">Lyase</keyword>
<name>A0ABU3S3X6_9HYPH</name>
<accession>A0ABU3S3X6</accession>
<organism evidence="4 5">
    <name type="scientific">Bosea rubneri</name>
    <dbReference type="NCBI Taxonomy" id="3075434"/>
    <lineage>
        <taxon>Bacteria</taxon>
        <taxon>Pseudomonadati</taxon>
        <taxon>Pseudomonadota</taxon>
        <taxon>Alphaproteobacteria</taxon>
        <taxon>Hyphomicrobiales</taxon>
        <taxon>Boseaceae</taxon>
        <taxon>Bosea</taxon>
    </lineage>
</organism>
<dbReference type="InterPro" id="IPR036052">
    <property type="entry name" value="TrpB-like_PALP_sf"/>
</dbReference>
<dbReference type="Gene3D" id="3.40.50.1100">
    <property type="match status" value="2"/>
</dbReference>
<dbReference type="Proteomes" id="UP001254257">
    <property type="component" value="Unassembled WGS sequence"/>
</dbReference>
<sequence length="381" mass="39700">MPDASSDLSGPDFLLNPRLDRKAPYGEDLPAILSLEKGRAAHKAISAWDGYAPTPLRDLPAIADALDLGQVLYKDEGGRFGLRSFKALGGAYAVDRLLAARGPEGLTVACATDGNHGRSVAWGARRAGVRAVIYIHENVSEGRAEAIRSYGATVVREGRNYDDSVRACAQAAKANGWQIVSDTSWPGYEDVPKDVMQGYSVLSNEVEAQGARSTHVFVQGGVGGIAAAVLSDSWERHGAARPVFVVVEPENAACLLESARAGAVTAVGGDLETIMAGLACGEPSILAWRILQPGADAFMTVRDAAAADAMRQLATLGVVGGESGVAGLAGLIKAARDPALRSTLQLDASSRVLCYGTEGATDPEVYRAVVGRSAEEVGRAA</sequence>
<protein>
    <submittedName>
        <fullName evidence="4">Diaminopropionate ammonia-lyase</fullName>
        <ecNumber evidence="4">4.3.1.15</ecNumber>
    </submittedName>
</protein>
<dbReference type="InterPro" id="IPR001926">
    <property type="entry name" value="TrpB-like_PALP"/>
</dbReference>
<evidence type="ECO:0000256" key="2">
    <source>
        <dbReference type="ARBA" id="ARBA00022898"/>
    </source>
</evidence>
<dbReference type="RefSeq" id="WP_316017379.1">
    <property type="nucleotide sequence ID" value="NZ_JAWDID010000006.1"/>
</dbReference>
<reference evidence="4 5" key="1">
    <citation type="submission" date="2023-09" db="EMBL/GenBank/DDBJ databases">
        <title>Whole genome shotgun sequencing (WGS) of Bosea sp. ZW T0_25, isolated from stored onions (Allium cepa).</title>
        <authorList>
            <person name="Stoll D.A."/>
            <person name="Huch M."/>
        </authorList>
    </citation>
    <scope>NUCLEOTIDE SEQUENCE [LARGE SCALE GENOMIC DNA]</scope>
    <source>
        <strain evidence="4 5">ZW T0_25</strain>
    </source>
</reference>
<proteinExistence type="predicted"/>
<keyword evidence="2" id="KW-0663">Pyridoxal phosphate</keyword>
<dbReference type="GO" id="GO:0008838">
    <property type="term" value="F:diaminopropionate ammonia-lyase activity"/>
    <property type="evidence" value="ECO:0007669"/>
    <property type="project" value="UniProtKB-EC"/>
</dbReference>
<dbReference type="NCBIfam" id="NF006058">
    <property type="entry name" value="PRK08206.1"/>
    <property type="match status" value="1"/>
</dbReference>
<gene>
    <name evidence="4" type="ORF">RKE40_06285</name>
</gene>
<evidence type="ECO:0000313" key="4">
    <source>
        <dbReference type="EMBL" id="MDU0339478.1"/>
    </source>
</evidence>
<dbReference type="PANTHER" id="PTHR42937">
    <property type="match status" value="1"/>
</dbReference>
<comment type="caution">
    <text evidence="4">The sequence shown here is derived from an EMBL/GenBank/DDBJ whole genome shotgun (WGS) entry which is preliminary data.</text>
</comment>